<dbReference type="SMART" id="SM00804">
    <property type="entry name" value="TAP_C"/>
    <property type="match status" value="1"/>
</dbReference>
<dbReference type="Pfam" id="PF22602">
    <property type="entry name" value="NXF_NTF2"/>
    <property type="match status" value="1"/>
</dbReference>
<evidence type="ECO:0000256" key="9">
    <source>
        <dbReference type="ARBA" id="ARBA00069694"/>
    </source>
</evidence>
<evidence type="ECO:0000256" key="10">
    <source>
        <dbReference type="SAM" id="MobiDB-lite"/>
    </source>
</evidence>
<dbReference type="GO" id="GO:0016973">
    <property type="term" value="P:poly(A)+ mRNA export from nucleus"/>
    <property type="evidence" value="ECO:0007669"/>
    <property type="project" value="TreeGrafter"/>
</dbReference>
<dbReference type="PANTHER" id="PTHR10662:SF22">
    <property type="entry name" value="NUCLEAR RNA EXPORT FACTOR 1"/>
    <property type="match status" value="1"/>
</dbReference>
<evidence type="ECO:0000256" key="1">
    <source>
        <dbReference type="ARBA" id="ARBA00004123"/>
    </source>
</evidence>
<evidence type="ECO:0000256" key="5">
    <source>
        <dbReference type="ARBA" id="ARBA00022737"/>
    </source>
</evidence>
<dbReference type="InterPro" id="IPR009060">
    <property type="entry name" value="UBA-like_sf"/>
</dbReference>
<feature type="region of interest" description="Disordered" evidence="10">
    <location>
        <begin position="45"/>
        <end position="152"/>
    </location>
</feature>
<evidence type="ECO:0000256" key="6">
    <source>
        <dbReference type="ARBA" id="ARBA00022816"/>
    </source>
</evidence>
<dbReference type="PROSITE" id="PS51281">
    <property type="entry name" value="TAP_C"/>
    <property type="match status" value="1"/>
</dbReference>
<dbReference type="EMBL" id="AWGJ01000007">
    <property type="protein sequence ID" value="ODN77684.1"/>
    <property type="molecule type" value="Genomic_DNA"/>
</dbReference>
<dbReference type="STRING" id="1295533.A0A1E3HMY8"/>
<dbReference type="SUPFAM" id="SSF52058">
    <property type="entry name" value="L domain-like"/>
    <property type="match status" value="1"/>
</dbReference>
<sequence>MAAYQALSAMANNQSGPSSSLSIRGAAAGGPASRVVANALRGAGISRSSAAQGMDIDGGVQRGPGRGAARRGRSSGPLDQTGRHRPPVNGRDDSPYAKRPTNVAKPARGRGGRHSHPGRNPAGTPPTLADLRRGGTPSKAETDHANSQLKQKLGSEEMKAWLRSRMISPGVLDMSNLQLDEWLNTNGILPPGHVRAPHNSGIVFWRLIDSVLQKTDNTPIHTLTLGSNDLHHLKQLEKLPFWLPDIRALDLSDNPINHIAELDNILASGEKKGKANAGMGSLKSLVELKLNGCAFREKTLAMQDGEAIYKHEILRRFPGLRILDGVSLERVVFPIERKPKIKHTEEQKAALVARPYTFPVEVKSEFFSEAAAKDFAMSFCARYFPLFDNARGELLPAYAPNALISIAANTLSSRSYLATQVVPRTRSERPQPVPFEPWTKLPSRNFFRNATSIQQRMETLKTRADPEKLLEWWDKSVPKTEHPLTDAGKWCFECWVLDSEGGRVRLCLQIQGMFRELPSGTYRSFSRTFILVEAPPDSPAVAAGFPATILSDTMIVHSYLGSNAFDGVQPLASHGVTIQPPSIPFSPSEVVIPAGAPAAAPGLPAVGAPSEAEQQALVAQVSQRTRMNAQFAMMCLAQNGWDLEAAVANFEEIKGSIPQEAFL</sequence>
<dbReference type="GeneID" id="30156143"/>
<reference evidence="13 14" key="1">
    <citation type="submission" date="2016-06" db="EMBL/GenBank/DDBJ databases">
        <title>Evolution of pathogenesis and genome organization in the Tremellales.</title>
        <authorList>
            <person name="Cuomo C."/>
            <person name="Litvintseva A."/>
            <person name="Heitman J."/>
            <person name="Chen Y."/>
            <person name="Sun S."/>
            <person name="Springer D."/>
            <person name="Dromer F."/>
            <person name="Young S."/>
            <person name="Zeng Q."/>
            <person name="Chapman S."/>
            <person name="Gujja S."/>
            <person name="Saif S."/>
            <person name="Birren B."/>
        </authorList>
    </citation>
    <scope>NUCLEOTIDE SEQUENCE [LARGE SCALE GENOMIC DNA]</scope>
    <source>
        <strain evidence="13 14">CBS 6039</strain>
    </source>
</reference>
<dbReference type="PANTHER" id="PTHR10662">
    <property type="entry name" value="NUCLEAR RNA EXPORT FACTOR"/>
    <property type="match status" value="1"/>
</dbReference>
<dbReference type="SUPFAM" id="SSF54427">
    <property type="entry name" value="NTF2-like"/>
    <property type="match status" value="1"/>
</dbReference>
<dbReference type="AlphaFoldDB" id="A0A1E3HMY8"/>
<dbReference type="InterPro" id="IPR032675">
    <property type="entry name" value="LRR_dom_sf"/>
</dbReference>
<dbReference type="GO" id="GO:0042272">
    <property type="term" value="C:nuclear RNA export factor complex"/>
    <property type="evidence" value="ECO:0007669"/>
    <property type="project" value="UniProtKB-ARBA"/>
</dbReference>
<feature type="domain" description="NTF2" evidence="11">
    <location>
        <begin position="375"/>
        <end position="556"/>
    </location>
</feature>
<dbReference type="RefSeq" id="XP_018992920.1">
    <property type="nucleotide sequence ID" value="XM_019138977.1"/>
</dbReference>
<dbReference type="GO" id="GO:0003723">
    <property type="term" value="F:RNA binding"/>
    <property type="evidence" value="ECO:0007669"/>
    <property type="project" value="TreeGrafter"/>
</dbReference>
<feature type="compositionally biased region" description="Basic residues" evidence="10">
    <location>
        <begin position="107"/>
        <end position="117"/>
    </location>
</feature>
<accession>A0A1E3HMY8</accession>
<feature type="region of interest" description="Disordered" evidence="10">
    <location>
        <begin position="1"/>
        <end position="31"/>
    </location>
</feature>
<dbReference type="Pfam" id="PF03943">
    <property type="entry name" value="TAP_C"/>
    <property type="match status" value="1"/>
</dbReference>
<evidence type="ECO:0000313" key="14">
    <source>
        <dbReference type="Proteomes" id="UP000094065"/>
    </source>
</evidence>
<dbReference type="InterPro" id="IPR002075">
    <property type="entry name" value="NTF2_dom"/>
</dbReference>
<keyword evidence="4" id="KW-0433">Leucine-rich repeat</keyword>
<dbReference type="Gene3D" id="1.10.8.10">
    <property type="entry name" value="DNA helicase RuvA subunit, C-terminal domain"/>
    <property type="match status" value="1"/>
</dbReference>
<comment type="caution">
    <text evidence="13">The sequence shown here is derived from an EMBL/GenBank/DDBJ whole genome shotgun (WGS) entry which is preliminary data.</text>
</comment>
<dbReference type="OrthoDB" id="25872at2759"/>
<evidence type="ECO:0000313" key="13">
    <source>
        <dbReference type="EMBL" id="ODN77684.1"/>
    </source>
</evidence>
<dbReference type="CDD" id="cd14342">
    <property type="entry name" value="UBA_TAP-C"/>
    <property type="match status" value="1"/>
</dbReference>
<comment type="subcellular location">
    <subcellularLocation>
        <location evidence="1">Nucleus</location>
    </subcellularLocation>
</comment>
<gene>
    <name evidence="13" type="ORF">L202_04834</name>
</gene>
<dbReference type="SUPFAM" id="SSF46934">
    <property type="entry name" value="UBA-like"/>
    <property type="match status" value="1"/>
</dbReference>
<keyword evidence="5" id="KW-0677">Repeat</keyword>
<evidence type="ECO:0000259" key="11">
    <source>
        <dbReference type="PROSITE" id="PS50177"/>
    </source>
</evidence>
<evidence type="ECO:0000256" key="3">
    <source>
        <dbReference type="ARBA" id="ARBA00022448"/>
    </source>
</evidence>
<dbReference type="InterPro" id="IPR001611">
    <property type="entry name" value="Leu-rich_rpt"/>
</dbReference>
<dbReference type="PROSITE" id="PS51450">
    <property type="entry name" value="LRR"/>
    <property type="match status" value="1"/>
</dbReference>
<feature type="domain" description="TAP-C" evidence="12">
    <location>
        <begin position="612"/>
        <end position="663"/>
    </location>
</feature>
<protein>
    <recommendedName>
        <fullName evidence="9">mRNA export factor MEX67</fullName>
    </recommendedName>
</protein>
<dbReference type="InterPro" id="IPR005637">
    <property type="entry name" value="TAP_C_dom"/>
</dbReference>
<evidence type="ECO:0000256" key="2">
    <source>
        <dbReference type="ARBA" id="ARBA00009285"/>
    </source>
</evidence>
<dbReference type="Proteomes" id="UP000094065">
    <property type="component" value="Unassembled WGS sequence"/>
</dbReference>
<name>A0A1E3HMY8_9TREE</name>
<keyword evidence="14" id="KW-1185">Reference proteome</keyword>
<dbReference type="FunFam" id="1.10.8.10:FF:000018">
    <property type="entry name" value="Nuclear RNA export factor 1"/>
    <property type="match status" value="1"/>
</dbReference>
<organism evidence="13 14">
    <name type="scientific">Cryptococcus amylolentus CBS 6039</name>
    <dbReference type="NCBI Taxonomy" id="1295533"/>
    <lineage>
        <taxon>Eukaryota</taxon>
        <taxon>Fungi</taxon>
        <taxon>Dikarya</taxon>
        <taxon>Basidiomycota</taxon>
        <taxon>Agaricomycotina</taxon>
        <taxon>Tremellomycetes</taxon>
        <taxon>Tremellales</taxon>
        <taxon>Cryptococcaceae</taxon>
        <taxon>Cryptococcus</taxon>
    </lineage>
</organism>
<feature type="compositionally biased region" description="Polar residues" evidence="10">
    <location>
        <begin position="10"/>
        <end position="22"/>
    </location>
</feature>
<keyword evidence="6" id="KW-0509">mRNA transport</keyword>
<dbReference type="InterPro" id="IPR030217">
    <property type="entry name" value="NXF_fam"/>
</dbReference>
<evidence type="ECO:0000256" key="4">
    <source>
        <dbReference type="ARBA" id="ARBA00022614"/>
    </source>
</evidence>
<evidence type="ECO:0000259" key="12">
    <source>
        <dbReference type="PROSITE" id="PS51281"/>
    </source>
</evidence>
<comment type="function">
    <text evidence="8">Involved in the export of mRNA from the nucleus to the cytoplasm.</text>
</comment>
<keyword evidence="7" id="KW-0539">Nucleus</keyword>
<evidence type="ECO:0000256" key="8">
    <source>
        <dbReference type="ARBA" id="ARBA00055253"/>
    </source>
</evidence>
<dbReference type="InterPro" id="IPR032710">
    <property type="entry name" value="NTF2-like_dom_sf"/>
</dbReference>
<dbReference type="InterPro" id="IPR018222">
    <property type="entry name" value="Nuclear_transport_factor_2_euk"/>
</dbReference>
<proteinExistence type="inferred from homology"/>
<dbReference type="Gene3D" id="3.10.450.50">
    <property type="match status" value="1"/>
</dbReference>
<comment type="similarity">
    <text evidence="2">Belongs to the NXF family.</text>
</comment>
<keyword evidence="3" id="KW-0813">Transport</keyword>
<evidence type="ECO:0000256" key="7">
    <source>
        <dbReference type="ARBA" id="ARBA00023242"/>
    </source>
</evidence>
<dbReference type="PROSITE" id="PS50177">
    <property type="entry name" value="NTF2_DOMAIN"/>
    <property type="match status" value="1"/>
</dbReference>
<dbReference type="Gene3D" id="3.80.10.10">
    <property type="entry name" value="Ribonuclease Inhibitor"/>
    <property type="match status" value="1"/>
</dbReference>